<feature type="chain" id="PRO_5002247221" evidence="1">
    <location>
        <begin position="23"/>
        <end position="65"/>
    </location>
</feature>
<proteinExistence type="predicted"/>
<keyword evidence="1" id="KW-0732">Signal</keyword>
<dbReference type="Proteomes" id="UP000053599">
    <property type="component" value="Unassembled WGS sequence"/>
</dbReference>
<dbReference type="EMBL" id="KN846951">
    <property type="protein sequence ID" value="KIV84249.1"/>
    <property type="molecule type" value="Genomic_DNA"/>
</dbReference>
<name>A0A0D1YS32_9EURO</name>
<evidence type="ECO:0000256" key="1">
    <source>
        <dbReference type="SAM" id="SignalP"/>
    </source>
</evidence>
<organism evidence="2 3">
    <name type="scientific">Exophiala sideris</name>
    <dbReference type="NCBI Taxonomy" id="1016849"/>
    <lineage>
        <taxon>Eukaryota</taxon>
        <taxon>Fungi</taxon>
        <taxon>Dikarya</taxon>
        <taxon>Ascomycota</taxon>
        <taxon>Pezizomycotina</taxon>
        <taxon>Eurotiomycetes</taxon>
        <taxon>Chaetothyriomycetidae</taxon>
        <taxon>Chaetothyriales</taxon>
        <taxon>Herpotrichiellaceae</taxon>
        <taxon>Exophiala</taxon>
    </lineage>
</organism>
<gene>
    <name evidence="2" type="ORF">PV11_00039</name>
</gene>
<feature type="signal peptide" evidence="1">
    <location>
        <begin position="1"/>
        <end position="22"/>
    </location>
</feature>
<accession>A0A0D1YS32</accession>
<evidence type="ECO:0000313" key="3">
    <source>
        <dbReference type="Proteomes" id="UP000053599"/>
    </source>
</evidence>
<protein>
    <submittedName>
        <fullName evidence="2">Uncharacterized protein</fullName>
    </submittedName>
</protein>
<reference evidence="2 3" key="1">
    <citation type="submission" date="2015-01" db="EMBL/GenBank/DDBJ databases">
        <title>The Genome Sequence of Exophiala sideris CBS121828.</title>
        <authorList>
            <consortium name="The Broad Institute Genomics Platform"/>
            <person name="Cuomo C."/>
            <person name="de Hoog S."/>
            <person name="Gorbushina A."/>
            <person name="Stielow B."/>
            <person name="Teixiera M."/>
            <person name="Abouelleil A."/>
            <person name="Chapman S.B."/>
            <person name="Priest M."/>
            <person name="Young S.K."/>
            <person name="Wortman J."/>
            <person name="Nusbaum C."/>
            <person name="Birren B."/>
        </authorList>
    </citation>
    <scope>NUCLEOTIDE SEQUENCE [LARGE SCALE GENOMIC DNA]</scope>
    <source>
        <strain evidence="2 3">CBS 121828</strain>
    </source>
</reference>
<dbReference type="AlphaFoldDB" id="A0A0D1YS32"/>
<evidence type="ECO:0000313" key="2">
    <source>
        <dbReference type="EMBL" id="KIV84249.1"/>
    </source>
</evidence>
<sequence>MMVAIMYRLSACVLLLLRYVNIRENRRRARIQAQFGIGLDDETTRAEIERAKFMDSTDFKQSHFR</sequence>
<dbReference type="HOGENOM" id="CLU_2849704_0_0_1"/>